<evidence type="ECO:0000256" key="12">
    <source>
        <dbReference type="SAM" id="MobiDB-lite"/>
    </source>
</evidence>
<keyword evidence="4 10" id="KW-0645">Protease</keyword>
<dbReference type="PRINTS" id="PR00707">
    <property type="entry name" value="UBCTHYDRLASE"/>
</dbReference>
<evidence type="ECO:0000256" key="4">
    <source>
        <dbReference type="ARBA" id="ARBA00022670"/>
    </source>
</evidence>
<keyword evidence="15" id="KW-1185">Reference proteome</keyword>
<dbReference type="InterPro" id="IPR001578">
    <property type="entry name" value="Peptidase_C12_UCH"/>
</dbReference>
<evidence type="ECO:0000256" key="5">
    <source>
        <dbReference type="ARBA" id="ARBA00022786"/>
    </source>
</evidence>
<dbReference type="PANTHER" id="PTHR10589">
    <property type="entry name" value="UBIQUITIN CARBOXYL-TERMINAL HYDROLASE"/>
    <property type="match status" value="1"/>
</dbReference>
<dbReference type="Pfam" id="PF01088">
    <property type="entry name" value="Peptidase_C12"/>
    <property type="match status" value="1"/>
</dbReference>
<feature type="domain" description="UCH catalytic" evidence="13">
    <location>
        <begin position="16"/>
        <end position="239"/>
    </location>
</feature>
<proteinExistence type="inferred from homology"/>
<dbReference type="Proteomes" id="UP000440578">
    <property type="component" value="Unassembled WGS sequence"/>
</dbReference>
<comment type="similarity">
    <text evidence="2 10 11">Belongs to the peptidase C12 family.</text>
</comment>
<evidence type="ECO:0000256" key="2">
    <source>
        <dbReference type="ARBA" id="ARBA00009326"/>
    </source>
</evidence>
<comment type="function">
    <text evidence="8">Ubiquitin-protein hydrolase is involved both in the processing of ubiquitin precursors and of ubiquitinated proteins. This enzyme is a thiol protease that recognizes and hydrolyzes a peptide bond at the C-terminal glycine of ubiquitin.</text>
</comment>
<reference evidence="14 15" key="1">
    <citation type="submission" date="2019-07" db="EMBL/GenBank/DDBJ databases">
        <title>Draft genome assembly of a fouling barnacle, Amphibalanus amphitrite (Darwin, 1854): The first reference genome for Thecostraca.</title>
        <authorList>
            <person name="Kim W."/>
        </authorList>
    </citation>
    <scope>NUCLEOTIDE SEQUENCE [LARGE SCALE GENOMIC DNA]</scope>
    <source>
        <strain evidence="14">SNU_AA5</strain>
        <tissue evidence="14">Soma without cirri and trophi</tissue>
    </source>
</reference>
<evidence type="ECO:0000313" key="15">
    <source>
        <dbReference type="Proteomes" id="UP000440578"/>
    </source>
</evidence>
<evidence type="ECO:0000256" key="1">
    <source>
        <dbReference type="ARBA" id="ARBA00000707"/>
    </source>
</evidence>
<dbReference type="PROSITE" id="PS00140">
    <property type="entry name" value="UCH_1"/>
    <property type="match status" value="1"/>
</dbReference>
<evidence type="ECO:0000256" key="8">
    <source>
        <dbReference type="ARBA" id="ARBA00055560"/>
    </source>
</evidence>
<evidence type="ECO:0000256" key="3">
    <source>
        <dbReference type="ARBA" id="ARBA00012759"/>
    </source>
</evidence>
<keyword evidence="5 10" id="KW-0833">Ubl conjugation pathway</keyword>
<organism evidence="14 15">
    <name type="scientific">Amphibalanus amphitrite</name>
    <name type="common">Striped barnacle</name>
    <name type="synonym">Balanus amphitrite</name>
    <dbReference type="NCBI Taxonomy" id="1232801"/>
    <lineage>
        <taxon>Eukaryota</taxon>
        <taxon>Metazoa</taxon>
        <taxon>Ecdysozoa</taxon>
        <taxon>Arthropoda</taxon>
        <taxon>Crustacea</taxon>
        <taxon>Multicrustacea</taxon>
        <taxon>Cirripedia</taxon>
        <taxon>Thoracica</taxon>
        <taxon>Thoracicalcarea</taxon>
        <taxon>Balanomorpha</taxon>
        <taxon>Balanoidea</taxon>
        <taxon>Balanidae</taxon>
        <taxon>Amphibalaninae</taxon>
        <taxon>Amphibalanus</taxon>
    </lineage>
</organism>
<gene>
    <name evidence="14" type="primary">Uchl3</name>
    <name evidence="14" type="ORF">FJT64_005175</name>
</gene>
<dbReference type="SUPFAM" id="SSF54001">
    <property type="entry name" value="Cysteine proteinases"/>
    <property type="match status" value="1"/>
</dbReference>
<feature type="site" description="Important for enzyme activity" evidence="10">
    <location>
        <position position="194"/>
    </location>
</feature>
<dbReference type="CDD" id="cd09616">
    <property type="entry name" value="Peptidase_C12_UCH_L1_L3"/>
    <property type="match status" value="1"/>
</dbReference>
<comment type="caution">
    <text evidence="14">The sequence shown here is derived from an EMBL/GenBank/DDBJ whole genome shotgun (WGS) entry which is preliminary data.</text>
</comment>
<dbReference type="EC" id="3.4.19.12" evidence="3 11"/>
<dbReference type="FunFam" id="3.40.532.10:FF:000006">
    <property type="entry name" value="Ubiquitin carboxyl-terminal hydrolase"/>
    <property type="match status" value="1"/>
</dbReference>
<dbReference type="InterPro" id="IPR036959">
    <property type="entry name" value="Peptidase_C12_UCH_sf"/>
</dbReference>
<protein>
    <recommendedName>
        <fullName evidence="9 11">Ubiquitin carboxyl-terminal hydrolase</fullName>
        <ecNumber evidence="3 11">3.4.19.12</ecNumber>
    </recommendedName>
</protein>
<evidence type="ECO:0000313" key="14">
    <source>
        <dbReference type="EMBL" id="KAF0297357.1"/>
    </source>
</evidence>
<comment type="catalytic activity">
    <reaction evidence="1 10 11">
        <text>Thiol-dependent hydrolysis of ester, thioester, amide, peptide and isopeptide bonds formed by the C-terminal Gly of ubiquitin (a 76-residue protein attached to proteins as an intracellular targeting signal).</text>
        <dbReference type="EC" id="3.4.19.12"/>
    </reaction>
</comment>
<sequence length="241" mass="26184">MSDESGDTGAGKAETRWLPLESNPEVMNSFLYNLGLSAKWAVTDVFGMEPELLAMVPQPVAAVLLLYPLTEVAQTAAANEDNKIKAEGQVMSPKLYFMRQTISNACGTVALMHALANNQEALELSSGPLAEFFSQTAGQTPEERAVSLEKFQQLEAAHEAASHEGQTETPSRDDKLDKHFISFVQVDGHLYELDGRRPAPVNHGPSSPETFLSDAANVVKAFMQRDPTEVNFSMLALASSQ</sequence>
<feature type="site" description="Transition state stabilizer" evidence="10">
    <location>
        <position position="100"/>
    </location>
</feature>
<keyword evidence="7 10" id="KW-0788">Thiol protease</keyword>
<dbReference type="OrthoDB" id="427186at2759"/>
<feature type="active site" description="Proton donor" evidence="10">
    <location>
        <position position="179"/>
    </location>
</feature>
<evidence type="ECO:0000256" key="10">
    <source>
        <dbReference type="PROSITE-ProRule" id="PRU01393"/>
    </source>
</evidence>
<dbReference type="AlphaFoldDB" id="A0A6A4VMD6"/>
<dbReference type="EMBL" id="VIIS01001497">
    <property type="protein sequence ID" value="KAF0297357.1"/>
    <property type="molecule type" value="Genomic_DNA"/>
</dbReference>
<evidence type="ECO:0000259" key="13">
    <source>
        <dbReference type="PROSITE" id="PS52048"/>
    </source>
</evidence>
<dbReference type="GO" id="GO:0016579">
    <property type="term" value="P:protein deubiquitination"/>
    <property type="evidence" value="ECO:0007669"/>
    <property type="project" value="TreeGrafter"/>
</dbReference>
<dbReference type="InterPro" id="IPR038765">
    <property type="entry name" value="Papain-like_cys_pep_sf"/>
</dbReference>
<dbReference type="GO" id="GO:0006511">
    <property type="term" value="P:ubiquitin-dependent protein catabolic process"/>
    <property type="evidence" value="ECO:0007669"/>
    <property type="project" value="UniProtKB-UniRule"/>
</dbReference>
<evidence type="ECO:0000256" key="7">
    <source>
        <dbReference type="ARBA" id="ARBA00022807"/>
    </source>
</evidence>
<dbReference type="PANTHER" id="PTHR10589:SF17">
    <property type="entry name" value="UBIQUITIN CARBOXYL-TERMINAL HYDROLASE"/>
    <property type="match status" value="1"/>
</dbReference>
<dbReference type="GO" id="GO:0005737">
    <property type="term" value="C:cytoplasm"/>
    <property type="evidence" value="ECO:0007669"/>
    <property type="project" value="TreeGrafter"/>
</dbReference>
<dbReference type="InterPro" id="IPR057254">
    <property type="entry name" value="UCH_AS"/>
</dbReference>
<feature type="active site" description="Nucleophile" evidence="10">
    <location>
        <position position="106"/>
    </location>
</feature>
<name>A0A6A4VMD6_AMPAM</name>
<evidence type="ECO:0000256" key="6">
    <source>
        <dbReference type="ARBA" id="ARBA00022801"/>
    </source>
</evidence>
<dbReference type="Gene3D" id="3.40.532.10">
    <property type="entry name" value="Peptidase C12, ubiquitin carboxyl-terminal hydrolase"/>
    <property type="match status" value="1"/>
</dbReference>
<dbReference type="GO" id="GO:0004843">
    <property type="term" value="F:cysteine-type deubiquitinase activity"/>
    <property type="evidence" value="ECO:0007669"/>
    <property type="project" value="UniProtKB-UniRule"/>
</dbReference>
<evidence type="ECO:0000256" key="11">
    <source>
        <dbReference type="RuleBase" id="RU361215"/>
    </source>
</evidence>
<keyword evidence="6 10" id="KW-0378">Hydrolase</keyword>
<dbReference type="PROSITE" id="PS52048">
    <property type="entry name" value="UCH_DOMAIN"/>
    <property type="match status" value="1"/>
</dbReference>
<feature type="region of interest" description="Disordered" evidence="12">
    <location>
        <begin position="157"/>
        <end position="176"/>
    </location>
</feature>
<evidence type="ECO:0000256" key="9">
    <source>
        <dbReference type="ARBA" id="ARBA00073226"/>
    </source>
</evidence>
<accession>A0A6A4VMD6</accession>